<dbReference type="Pfam" id="PF01476">
    <property type="entry name" value="LysM"/>
    <property type="match status" value="1"/>
</dbReference>
<evidence type="ECO:0000313" key="4">
    <source>
        <dbReference type="Proteomes" id="UP001275084"/>
    </source>
</evidence>
<dbReference type="Gene3D" id="2.30.60.10">
    <property type="entry name" value="Cyanovirin-N"/>
    <property type="match status" value="1"/>
</dbReference>
<reference evidence="3" key="2">
    <citation type="submission" date="2023-06" db="EMBL/GenBank/DDBJ databases">
        <authorList>
            <consortium name="Lawrence Berkeley National Laboratory"/>
            <person name="Haridas S."/>
            <person name="Hensen N."/>
            <person name="Bonometti L."/>
            <person name="Westerberg I."/>
            <person name="Brannstrom I.O."/>
            <person name="Guillou S."/>
            <person name="Cros-Aarteil S."/>
            <person name="Calhoun S."/>
            <person name="Kuo A."/>
            <person name="Mondo S."/>
            <person name="Pangilinan J."/>
            <person name="Riley R."/>
            <person name="Labutti K."/>
            <person name="Andreopoulos B."/>
            <person name="Lipzen A."/>
            <person name="Chen C."/>
            <person name="Yanf M."/>
            <person name="Daum C."/>
            <person name="Ng V."/>
            <person name="Clum A."/>
            <person name="Steindorff A."/>
            <person name="Ohm R."/>
            <person name="Martin F."/>
            <person name="Silar P."/>
            <person name="Natvig D."/>
            <person name="Lalanne C."/>
            <person name="Gautier V."/>
            <person name="Ament-Velasquez S.L."/>
            <person name="Kruys A."/>
            <person name="Hutchinson M.I."/>
            <person name="Powell A.J."/>
            <person name="Barry K."/>
            <person name="Miller A.N."/>
            <person name="Grigoriev I.V."/>
            <person name="Debuchy R."/>
            <person name="Gladieux P."/>
            <person name="Thoren M.H."/>
            <person name="Johannesson H."/>
        </authorList>
    </citation>
    <scope>NUCLEOTIDE SEQUENCE</scope>
    <source>
        <strain evidence="3">CBS 955.72</strain>
    </source>
</reference>
<dbReference type="SUPFAM" id="SSF51322">
    <property type="entry name" value="Cyanovirin-N"/>
    <property type="match status" value="1"/>
</dbReference>
<organism evidence="3 4">
    <name type="scientific">Lasiosphaeria hispida</name>
    <dbReference type="NCBI Taxonomy" id="260671"/>
    <lineage>
        <taxon>Eukaryota</taxon>
        <taxon>Fungi</taxon>
        <taxon>Dikarya</taxon>
        <taxon>Ascomycota</taxon>
        <taxon>Pezizomycotina</taxon>
        <taxon>Sordariomycetes</taxon>
        <taxon>Sordariomycetidae</taxon>
        <taxon>Sordariales</taxon>
        <taxon>Lasiosphaeriaceae</taxon>
        <taxon>Lasiosphaeria</taxon>
    </lineage>
</organism>
<sequence length="328" mass="35573">MSHFNGNNAYPQPGQGEAASYYGEQHQYQQQQYPHHEQQYPPQHHLQHSQQHPQYDQQYPNNQQGFQPDGPNGERGVLGAIGGGLAGGVGGHALGGKANHSKLGTVLGVVGGAIAGHKLQDGVSSWKDKRDDKAEHEHHKNQDSHLIPHGVNYLGNFSGSSRDMRIDSSGEYTLHASCKRIDGSFQSSSISLNRFLKNDRGCFRWVGGEKQLEALAVRQVSVRQGDTLREIARRAGVSFEEIARVNGIQNPDLIYPGQVLNIPEVAAGSGTDNGGSAGNFGQSAQNVRLVDGGRRLEAELLRDGQWAGSSIVLDERIGNENGTLTFQS</sequence>
<dbReference type="InterPro" id="IPR018392">
    <property type="entry name" value="LysM"/>
</dbReference>
<feature type="region of interest" description="Disordered" evidence="1">
    <location>
        <begin position="122"/>
        <end position="145"/>
    </location>
</feature>
<evidence type="ECO:0000313" key="3">
    <source>
        <dbReference type="EMBL" id="KAK3353826.1"/>
    </source>
</evidence>
<evidence type="ECO:0000259" key="2">
    <source>
        <dbReference type="PROSITE" id="PS51782"/>
    </source>
</evidence>
<accession>A0AAJ0MES7</accession>
<feature type="compositionally biased region" description="Basic and acidic residues" evidence="1">
    <location>
        <begin position="126"/>
        <end position="143"/>
    </location>
</feature>
<feature type="compositionally biased region" description="Polar residues" evidence="1">
    <location>
        <begin position="1"/>
        <end position="10"/>
    </location>
</feature>
<evidence type="ECO:0000256" key="1">
    <source>
        <dbReference type="SAM" id="MobiDB-lite"/>
    </source>
</evidence>
<reference evidence="3" key="1">
    <citation type="journal article" date="2023" name="Mol. Phylogenet. Evol.">
        <title>Genome-scale phylogeny and comparative genomics of the fungal order Sordariales.</title>
        <authorList>
            <person name="Hensen N."/>
            <person name="Bonometti L."/>
            <person name="Westerberg I."/>
            <person name="Brannstrom I.O."/>
            <person name="Guillou S."/>
            <person name="Cros-Aarteil S."/>
            <person name="Calhoun S."/>
            <person name="Haridas S."/>
            <person name="Kuo A."/>
            <person name="Mondo S."/>
            <person name="Pangilinan J."/>
            <person name="Riley R."/>
            <person name="LaButti K."/>
            <person name="Andreopoulos B."/>
            <person name="Lipzen A."/>
            <person name="Chen C."/>
            <person name="Yan M."/>
            <person name="Daum C."/>
            <person name="Ng V."/>
            <person name="Clum A."/>
            <person name="Steindorff A."/>
            <person name="Ohm R.A."/>
            <person name="Martin F."/>
            <person name="Silar P."/>
            <person name="Natvig D.O."/>
            <person name="Lalanne C."/>
            <person name="Gautier V."/>
            <person name="Ament-Velasquez S.L."/>
            <person name="Kruys A."/>
            <person name="Hutchinson M.I."/>
            <person name="Powell A.J."/>
            <person name="Barry K."/>
            <person name="Miller A.N."/>
            <person name="Grigoriev I.V."/>
            <person name="Debuchy R."/>
            <person name="Gladieux P."/>
            <person name="Hiltunen Thoren M."/>
            <person name="Johannesson H."/>
        </authorList>
    </citation>
    <scope>NUCLEOTIDE SEQUENCE</scope>
    <source>
        <strain evidence="3">CBS 955.72</strain>
    </source>
</reference>
<protein>
    <submittedName>
        <fullName evidence="3">CVNH domain-containing protein</fullName>
    </submittedName>
</protein>
<comment type="caution">
    <text evidence="3">The sequence shown here is derived from an EMBL/GenBank/DDBJ whole genome shotgun (WGS) entry which is preliminary data.</text>
</comment>
<feature type="compositionally biased region" description="Low complexity" evidence="1">
    <location>
        <begin position="25"/>
        <end position="64"/>
    </location>
</feature>
<dbReference type="PANTHER" id="PTHR37014">
    <property type="entry name" value="EXPRESSION LETHALITY PROTEIN HEL10, PUTATIVE (AFU_ORTHOLOGUE AFUA_1G06580)-RELATED"/>
    <property type="match status" value="1"/>
</dbReference>
<dbReference type="InterPro" id="IPR011058">
    <property type="entry name" value="Cyanovirin-N"/>
</dbReference>
<keyword evidence="4" id="KW-1185">Reference proteome</keyword>
<feature type="region of interest" description="Disordered" evidence="1">
    <location>
        <begin position="1"/>
        <end position="79"/>
    </location>
</feature>
<dbReference type="Gene3D" id="3.10.350.10">
    <property type="entry name" value="LysM domain"/>
    <property type="match status" value="1"/>
</dbReference>
<feature type="domain" description="LysM" evidence="2">
    <location>
        <begin position="218"/>
        <end position="262"/>
    </location>
</feature>
<dbReference type="SUPFAM" id="SSF54106">
    <property type="entry name" value="LysM domain"/>
    <property type="match status" value="1"/>
</dbReference>
<dbReference type="Pfam" id="PF08881">
    <property type="entry name" value="CVNH"/>
    <property type="match status" value="1"/>
</dbReference>
<dbReference type="Proteomes" id="UP001275084">
    <property type="component" value="Unassembled WGS sequence"/>
</dbReference>
<dbReference type="InterPro" id="IPR008816">
    <property type="entry name" value="Gly_zipper_2TM_dom"/>
</dbReference>
<gene>
    <name evidence="3" type="ORF">B0T25DRAFT_545436</name>
</gene>
<name>A0AAJ0MES7_9PEZI</name>
<dbReference type="InterPro" id="IPR036779">
    <property type="entry name" value="LysM_dom_sf"/>
</dbReference>
<dbReference type="InterPro" id="IPR036673">
    <property type="entry name" value="Cyanovirin-N_sf"/>
</dbReference>
<dbReference type="Pfam" id="PF05433">
    <property type="entry name" value="Rick_17kDa_Anti"/>
    <property type="match status" value="1"/>
</dbReference>
<dbReference type="SUPFAM" id="SSF81995">
    <property type="entry name" value="beta-sandwich domain of Sec23/24"/>
    <property type="match status" value="1"/>
</dbReference>
<dbReference type="PROSITE" id="PS51782">
    <property type="entry name" value="LYSM"/>
    <property type="match status" value="1"/>
</dbReference>
<proteinExistence type="predicted"/>
<dbReference type="CDD" id="cd00118">
    <property type="entry name" value="LysM"/>
    <property type="match status" value="1"/>
</dbReference>
<dbReference type="SMART" id="SM01111">
    <property type="entry name" value="CVNH"/>
    <property type="match status" value="1"/>
</dbReference>
<dbReference type="SMART" id="SM00257">
    <property type="entry name" value="LysM"/>
    <property type="match status" value="1"/>
</dbReference>
<dbReference type="GO" id="GO:0019867">
    <property type="term" value="C:outer membrane"/>
    <property type="evidence" value="ECO:0007669"/>
    <property type="project" value="InterPro"/>
</dbReference>
<dbReference type="AlphaFoldDB" id="A0AAJ0MES7"/>
<dbReference type="PANTHER" id="PTHR37014:SF1">
    <property type="entry name" value="EXPRESSION LETHALITY PROTEIN HEL10, PUTATIVE (AFU_ORTHOLOGUE AFUA_1G06580)-RELATED"/>
    <property type="match status" value="1"/>
</dbReference>
<dbReference type="EMBL" id="JAUIQD010000004">
    <property type="protein sequence ID" value="KAK3353826.1"/>
    <property type="molecule type" value="Genomic_DNA"/>
</dbReference>